<dbReference type="Proteomes" id="UP000062160">
    <property type="component" value="Unassembled WGS sequence"/>
</dbReference>
<organism evidence="1">
    <name type="scientific">Tepidanaerobacter syntrophicus</name>
    <dbReference type="NCBI Taxonomy" id="224999"/>
    <lineage>
        <taxon>Bacteria</taxon>
        <taxon>Bacillati</taxon>
        <taxon>Bacillota</taxon>
        <taxon>Clostridia</taxon>
        <taxon>Thermosediminibacterales</taxon>
        <taxon>Tepidanaerobacteraceae</taxon>
        <taxon>Tepidanaerobacter</taxon>
    </lineage>
</organism>
<accession>A0A0U9HH26</accession>
<dbReference type="PANTHER" id="PTHR32432:SF3">
    <property type="entry name" value="ETHANOLAMINE UTILIZATION PROTEIN EUTJ"/>
    <property type="match status" value="1"/>
</dbReference>
<dbReference type="EMBL" id="DF977003">
    <property type="protein sequence ID" value="GAQ26117.1"/>
    <property type="molecule type" value="Genomic_DNA"/>
</dbReference>
<dbReference type="InterPro" id="IPR050696">
    <property type="entry name" value="FtsA/MreB"/>
</dbReference>
<dbReference type="RefSeq" id="WP_059033909.1">
    <property type="nucleotide sequence ID" value="NZ_DF977003.1"/>
</dbReference>
<reference evidence="1" key="1">
    <citation type="journal article" date="2016" name="Genome Announc.">
        <title>Draft Genome Sequence of the Syntrophic Lactate-Degrading Bacterium Tepidanaerobacter syntrophicus JLT.</title>
        <authorList>
            <person name="Matsuura N."/>
            <person name="Ohashi A."/>
            <person name="Tourlousse D.M."/>
            <person name="Sekiguchi Y."/>
        </authorList>
    </citation>
    <scope>NUCLEOTIDE SEQUENCE [LARGE SCALE GENOMIC DNA]</scope>
    <source>
        <strain evidence="1">JL</strain>
    </source>
</reference>
<evidence type="ECO:0000313" key="1">
    <source>
        <dbReference type="EMBL" id="GAQ26117.1"/>
    </source>
</evidence>
<sequence>MLQSSLHTGIDIGAKDIKIANVTINRRSYFVKNFYKIENPIGKLIPETPLEKSIMNKCFIEIKDIFSGKIIIGISSKYALFRQIQLPRLSKRELKEAIFWETQEFLATFGMKFISDYEVLYHGKNTCSILIAAVPEGIAKNYAKIALDAGIFPNSLDVYPLANACVIQVQKNYDPIAIIDLDFDYSEITILNDGEIILVRNLDFFNINEADKQADWENIDSFPMSYKNFIIEISRTFEFYMRNGGQKIEKIVIAGEGSKSKYCKAVLEKHFHVEVFMGAEFAVDHISANIKLNSDILDYFSAIGLALRGR</sequence>
<dbReference type="STRING" id="224999.GCA_001485475_02156"/>
<name>A0A0U9HH26_9FIRM</name>
<dbReference type="PANTHER" id="PTHR32432">
    <property type="entry name" value="CELL DIVISION PROTEIN FTSA-RELATED"/>
    <property type="match status" value="1"/>
</dbReference>
<protein>
    <submittedName>
        <fullName evidence="1">Type IV pilus assembly protein PilM</fullName>
    </submittedName>
</protein>
<proteinExistence type="predicted"/>
<keyword evidence="2" id="KW-1185">Reference proteome</keyword>
<gene>
    <name evidence="1" type="ORF">TSYNT_9376</name>
</gene>
<dbReference type="OrthoDB" id="1721752at2"/>
<evidence type="ECO:0000313" key="2">
    <source>
        <dbReference type="Proteomes" id="UP000062160"/>
    </source>
</evidence>
<dbReference type="AlphaFoldDB" id="A0A0U9HH26"/>